<reference evidence="1" key="1">
    <citation type="submission" date="2020-04" db="EMBL/GenBank/DDBJ databases">
        <authorList>
            <person name="Chiriac C."/>
            <person name="Salcher M."/>
            <person name="Ghai R."/>
            <person name="Kavagutti S V."/>
        </authorList>
    </citation>
    <scope>NUCLEOTIDE SEQUENCE</scope>
</reference>
<dbReference type="EMBL" id="LR796697">
    <property type="protein sequence ID" value="CAB4160273.1"/>
    <property type="molecule type" value="Genomic_DNA"/>
</dbReference>
<accession>A0A6J5NN65</accession>
<protein>
    <submittedName>
        <fullName evidence="1">Uncharacterized protein</fullName>
    </submittedName>
</protein>
<organism evidence="1">
    <name type="scientific">uncultured Caudovirales phage</name>
    <dbReference type="NCBI Taxonomy" id="2100421"/>
    <lineage>
        <taxon>Viruses</taxon>
        <taxon>Duplodnaviria</taxon>
        <taxon>Heunggongvirae</taxon>
        <taxon>Uroviricota</taxon>
        <taxon>Caudoviricetes</taxon>
        <taxon>Peduoviridae</taxon>
        <taxon>Maltschvirus</taxon>
        <taxon>Maltschvirus maltsch</taxon>
    </lineage>
</organism>
<proteinExistence type="predicted"/>
<evidence type="ECO:0000313" key="1">
    <source>
        <dbReference type="EMBL" id="CAB4160273.1"/>
    </source>
</evidence>
<name>A0A6J5NN65_9CAUD</name>
<sequence length="71" mass="8151">MKKVFVVVVSDYGCGHLESPEVFHIRALDSDKAVECVKDIFANDFTFEQETIEEDLEFFAYELDEDAIIEA</sequence>
<gene>
    <name evidence="1" type="ORF">UFOVP723_123</name>
</gene>